<accession>A0A5B7H7T6</accession>
<dbReference type="Proteomes" id="UP000324222">
    <property type="component" value="Unassembled WGS sequence"/>
</dbReference>
<comment type="caution">
    <text evidence="2">The sequence shown here is derived from an EMBL/GenBank/DDBJ whole genome shotgun (WGS) entry which is preliminary data.</text>
</comment>
<sequence length="62" mass="6904">MRRRGVLAPPHGDGEGRKDIMPERQDTKKREAERGKGAPKVIVNDITRVEASEGLGGAEMWY</sequence>
<evidence type="ECO:0000313" key="2">
    <source>
        <dbReference type="EMBL" id="MPC65909.1"/>
    </source>
</evidence>
<feature type="region of interest" description="Disordered" evidence="1">
    <location>
        <begin position="1"/>
        <end position="39"/>
    </location>
</feature>
<keyword evidence="3" id="KW-1185">Reference proteome</keyword>
<protein>
    <submittedName>
        <fullName evidence="2">Uncharacterized protein</fullName>
    </submittedName>
</protein>
<proteinExistence type="predicted"/>
<reference evidence="2 3" key="1">
    <citation type="submission" date="2019-05" db="EMBL/GenBank/DDBJ databases">
        <title>Another draft genome of Portunus trituberculatus and its Hox gene families provides insights of decapod evolution.</title>
        <authorList>
            <person name="Jeong J.-H."/>
            <person name="Song I."/>
            <person name="Kim S."/>
            <person name="Choi T."/>
            <person name="Kim D."/>
            <person name="Ryu S."/>
            <person name="Kim W."/>
        </authorList>
    </citation>
    <scope>NUCLEOTIDE SEQUENCE [LARGE SCALE GENOMIC DNA]</scope>
    <source>
        <tissue evidence="2">Muscle</tissue>
    </source>
</reference>
<name>A0A5B7H7T6_PORTR</name>
<gene>
    <name evidence="2" type="ORF">E2C01_060047</name>
</gene>
<dbReference type="EMBL" id="VSRR010024006">
    <property type="protein sequence ID" value="MPC65909.1"/>
    <property type="molecule type" value="Genomic_DNA"/>
</dbReference>
<evidence type="ECO:0000313" key="3">
    <source>
        <dbReference type="Proteomes" id="UP000324222"/>
    </source>
</evidence>
<dbReference type="AlphaFoldDB" id="A0A5B7H7T6"/>
<feature type="compositionally biased region" description="Basic and acidic residues" evidence="1">
    <location>
        <begin position="12"/>
        <end position="36"/>
    </location>
</feature>
<organism evidence="2 3">
    <name type="scientific">Portunus trituberculatus</name>
    <name type="common">Swimming crab</name>
    <name type="synonym">Neptunus trituberculatus</name>
    <dbReference type="NCBI Taxonomy" id="210409"/>
    <lineage>
        <taxon>Eukaryota</taxon>
        <taxon>Metazoa</taxon>
        <taxon>Ecdysozoa</taxon>
        <taxon>Arthropoda</taxon>
        <taxon>Crustacea</taxon>
        <taxon>Multicrustacea</taxon>
        <taxon>Malacostraca</taxon>
        <taxon>Eumalacostraca</taxon>
        <taxon>Eucarida</taxon>
        <taxon>Decapoda</taxon>
        <taxon>Pleocyemata</taxon>
        <taxon>Brachyura</taxon>
        <taxon>Eubrachyura</taxon>
        <taxon>Portunoidea</taxon>
        <taxon>Portunidae</taxon>
        <taxon>Portuninae</taxon>
        <taxon>Portunus</taxon>
    </lineage>
</organism>
<evidence type="ECO:0000256" key="1">
    <source>
        <dbReference type="SAM" id="MobiDB-lite"/>
    </source>
</evidence>